<keyword evidence="3" id="KW-1185">Reference proteome</keyword>
<accession>A0A803Q712</accession>
<feature type="region of interest" description="Disordered" evidence="1">
    <location>
        <begin position="166"/>
        <end position="227"/>
    </location>
</feature>
<dbReference type="Gramene" id="evm.model.07.921">
    <property type="protein sequence ID" value="cds.evm.model.07.921"/>
    <property type="gene ID" value="evm.TU.07.921"/>
</dbReference>
<feature type="compositionally biased region" description="Polar residues" evidence="1">
    <location>
        <begin position="193"/>
        <end position="215"/>
    </location>
</feature>
<evidence type="ECO:0000313" key="2">
    <source>
        <dbReference type="EnsemblPlants" id="cds.evm.model.07.921"/>
    </source>
</evidence>
<sequence>MDSSTPNTFTPVVFSHKVSVKLDENNFLLWRPQVLSAIRGHRLQHFISASHSPPRKFLNQEDEILNNVNPKFIDWEVQDQLLYSWLLSSMSDGILTRIVGAETSTQIWKTLEVYFVTQTSAKIDLYTTQLENCKKGSLSINEYLLSNQDSCRSSWFWLAISKPHNSTSFSQNARTRHTTDHPSIGRGSWNPYAVSNRSGASNMVPPSNSSQGRGHSSNPNSISQSQQSNLKPVCQLCSRTGHTAARCYQRFNYDFPGLGATNISKQSVIIATTDSVADQAWYPDSGATAHCTANENNLSNK</sequence>
<reference evidence="2" key="1">
    <citation type="submission" date="2018-11" db="EMBL/GenBank/DDBJ databases">
        <authorList>
            <person name="Grassa J C."/>
        </authorList>
    </citation>
    <scope>NUCLEOTIDE SEQUENCE [LARGE SCALE GENOMIC DNA]</scope>
</reference>
<dbReference type="AlphaFoldDB" id="A0A803Q712"/>
<dbReference type="Proteomes" id="UP000596661">
    <property type="component" value="Chromosome 7"/>
</dbReference>
<feature type="compositionally biased region" description="Low complexity" evidence="1">
    <location>
        <begin position="216"/>
        <end position="227"/>
    </location>
</feature>
<name>A0A803Q712_CANSA</name>
<protein>
    <recommendedName>
        <fullName evidence="4">Retrotransposon Copia-like N-terminal domain-containing protein</fullName>
    </recommendedName>
</protein>
<evidence type="ECO:0000256" key="1">
    <source>
        <dbReference type="SAM" id="MobiDB-lite"/>
    </source>
</evidence>
<dbReference type="EnsemblPlants" id="evm.model.07.921">
    <property type="protein sequence ID" value="cds.evm.model.07.921"/>
    <property type="gene ID" value="evm.TU.07.921"/>
</dbReference>
<dbReference type="PANTHER" id="PTHR47481:SF30">
    <property type="entry name" value="CCHC-TYPE DOMAIN-CONTAINING PROTEIN"/>
    <property type="match status" value="1"/>
</dbReference>
<proteinExistence type="predicted"/>
<organism evidence="2 3">
    <name type="scientific">Cannabis sativa</name>
    <name type="common">Hemp</name>
    <name type="synonym">Marijuana</name>
    <dbReference type="NCBI Taxonomy" id="3483"/>
    <lineage>
        <taxon>Eukaryota</taxon>
        <taxon>Viridiplantae</taxon>
        <taxon>Streptophyta</taxon>
        <taxon>Embryophyta</taxon>
        <taxon>Tracheophyta</taxon>
        <taxon>Spermatophyta</taxon>
        <taxon>Magnoliopsida</taxon>
        <taxon>eudicotyledons</taxon>
        <taxon>Gunneridae</taxon>
        <taxon>Pentapetalae</taxon>
        <taxon>rosids</taxon>
        <taxon>fabids</taxon>
        <taxon>Rosales</taxon>
        <taxon>Cannabaceae</taxon>
        <taxon>Cannabis</taxon>
    </lineage>
</organism>
<reference evidence="2" key="2">
    <citation type="submission" date="2021-03" db="UniProtKB">
        <authorList>
            <consortium name="EnsemblPlants"/>
        </authorList>
    </citation>
    <scope>IDENTIFICATION</scope>
</reference>
<evidence type="ECO:0000313" key="3">
    <source>
        <dbReference type="Proteomes" id="UP000596661"/>
    </source>
</evidence>
<dbReference type="EMBL" id="UZAU01000650">
    <property type="status" value="NOT_ANNOTATED_CDS"/>
    <property type="molecule type" value="Genomic_DNA"/>
</dbReference>
<dbReference type="Pfam" id="PF14223">
    <property type="entry name" value="Retrotran_gag_2"/>
    <property type="match status" value="1"/>
</dbReference>
<dbReference type="PANTHER" id="PTHR47481">
    <property type="match status" value="1"/>
</dbReference>
<dbReference type="OMA" id="AHCTANE"/>
<evidence type="ECO:0008006" key="4">
    <source>
        <dbReference type="Google" id="ProtNLM"/>
    </source>
</evidence>